<dbReference type="GO" id="GO:0004742">
    <property type="term" value="F:dihydrolipoyllysine-residue acetyltransferase activity"/>
    <property type="evidence" value="ECO:0007669"/>
    <property type="project" value="UniProtKB-EC"/>
</dbReference>
<dbReference type="EC" id="2.3.1.12" evidence="2"/>
<protein>
    <submittedName>
        <fullName evidence="2">Dihydrolipoamide acetyltransferase component of pyruvate dehydrogenase complex</fullName>
        <ecNumber evidence="2">2.3.1.12</ecNumber>
    </submittedName>
</protein>
<feature type="region of interest" description="Disordered" evidence="1">
    <location>
        <begin position="1"/>
        <end position="147"/>
    </location>
</feature>
<feature type="compositionally biased region" description="Basic residues" evidence="1">
    <location>
        <begin position="135"/>
        <end position="147"/>
    </location>
</feature>
<dbReference type="EMBL" id="CADCTR010000082">
    <property type="protein sequence ID" value="CAA9216630.1"/>
    <property type="molecule type" value="Genomic_DNA"/>
</dbReference>
<keyword evidence="2" id="KW-0670">Pyruvate</keyword>
<evidence type="ECO:0000256" key="1">
    <source>
        <dbReference type="SAM" id="MobiDB-lite"/>
    </source>
</evidence>
<feature type="region of interest" description="Disordered" evidence="1">
    <location>
        <begin position="196"/>
        <end position="231"/>
    </location>
</feature>
<gene>
    <name evidence="2" type="ORF">AVDCRST_MAG93-257</name>
</gene>
<feature type="compositionally biased region" description="Basic residues" evidence="1">
    <location>
        <begin position="202"/>
        <end position="211"/>
    </location>
</feature>
<accession>A0A6J4HA35</accession>
<feature type="compositionally biased region" description="Basic and acidic residues" evidence="1">
    <location>
        <begin position="121"/>
        <end position="134"/>
    </location>
</feature>
<feature type="non-terminal residue" evidence="2">
    <location>
        <position position="231"/>
    </location>
</feature>
<keyword evidence="2" id="KW-0012">Acyltransferase</keyword>
<keyword evidence="2" id="KW-0808">Transferase</keyword>
<feature type="non-terminal residue" evidence="2">
    <location>
        <position position="1"/>
    </location>
</feature>
<feature type="compositionally biased region" description="Basic and acidic residues" evidence="1">
    <location>
        <begin position="62"/>
        <end position="99"/>
    </location>
</feature>
<dbReference type="AlphaFoldDB" id="A0A6J4HA35"/>
<proteinExistence type="predicted"/>
<sequence>AGDPTHGADPYAAGHRRAYDRGQAAHPPLLRHRRGQDGRGDGPAQAAQRAARRRGPEALGQRLRDEGVRGRPEELPKPQRPLHEQGGRAPREGRHGDGRRSRRRPHNPGDPGHRQQGPCHDLARVERPRQEGARGRTHARGVPGRYHHRLQHGYVRGGELHGDHQPAPGGYRRGLEHRAASLVRRERRARAGQLHEAYPLRRPPHRQRPRRGTLYVRGEEDAGEPGVVDGL</sequence>
<reference evidence="2" key="1">
    <citation type="submission" date="2020-02" db="EMBL/GenBank/DDBJ databases">
        <authorList>
            <person name="Meier V. D."/>
        </authorList>
    </citation>
    <scope>NUCLEOTIDE SEQUENCE</scope>
    <source>
        <strain evidence="2">AVDCRST_MAG93</strain>
    </source>
</reference>
<name>A0A6J4HA35_9CHLR</name>
<evidence type="ECO:0000313" key="2">
    <source>
        <dbReference type="EMBL" id="CAA9216630.1"/>
    </source>
</evidence>
<organism evidence="2">
    <name type="scientific">uncultured Chloroflexia bacterium</name>
    <dbReference type="NCBI Taxonomy" id="1672391"/>
    <lineage>
        <taxon>Bacteria</taxon>
        <taxon>Bacillati</taxon>
        <taxon>Chloroflexota</taxon>
        <taxon>Chloroflexia</taxon>
        <taxon>environmental samples</taxon>
    </lineage>
</organism>